<dbReference type="RefSeq" id="WP_184883031.1">
    <property type="nucleotide sequence ID" value="NZ_BOOV01000005.1"/>
</dbReference>
<comment type="caution">
    <text evidence="1">The sequence shown here is derived from an EMBL/GenBank/DDBJ whole genome shotgun (WGS) entry which is preliminary data.</text>
</comment>
<dbReference type="Proteomes" id="UP000542210">
    <property type="component" value="Unassembled WGS sequence"/>
</dbReference>
<dbReference type="EMBL" id="JACHND010000001">
    <property type="protein sequence ID" value="MBB4702931.1"/>
    <property type="molecule type" value="Genomic_DNA"/>
</dbReference>
<proteinExistence type="predicted"/>
<gene>
    <name evidence="1" type="ORF">BJ982_004475</name>
</gene>
<organism evidence="1 2">
    <name type="scientific">Sphaerisporangium siamense</name>
    <dbReference type="NCBI Taxonomy" id="795645"/>
    <lineage>
        <taxon>Bacteria</taxon>
        <taxon>Bacillati</taxon>
        <taxon>Actinomycetota</taxon>
        <taxon>Actinomycetes</taxon>
        <taxon>Streptosporangiales</taxon>
        <taxon>Streptosporangiaceae</taxon>
        <taxon>Sphaerisporangium</taxon>
    </lineage>
</organism>
<name>A0A7W7DAB8_9ACTN</name>
<reference evidence="1 2" key="1">
    <citation type="submission" date="2020-08" db="EMBL/GenBank/DDBJ databases">
        <title>Sequencing the genomes of 1000 actinobacteria strains.</title>
        <authorList>
            <person name="Klenk H.-P."/>
        </authorList>
    </citation>
    <scope>NUCLEOTIDE SEQUENCE [LARGE SCALE GENOMIC DNA]</scope>
    <source>
        <strain evidence="1 2">DSM 45784</strain>
    </source>
</reference>
<dbReference type="AlphaFoldDB" id="A0A7W7DAB8"/>
<protein>
    <submittedName>
        <fullName evidence="1">Uncharacterized protein</fullName>
    </submittedName>
</protein>
<keyword evidence="2" id="KW-1185">Reference proteome</keyword>
<sequence length="94" mass="10880">MLIRKDSSAHTYEADGLAWKRDIPVDRKGARVRFFESEDRDIEGAGTVTFTLAGGSGRWFVQRSHFGNSPDPHRTRYFQNRKLAMKCFEHLAYD</sequence>
<accession>A0A7W7DAB8</accession>
<evidence type="ECO:0000313" key="1">
    <source>
        <dbReference type="EMBL" id="MBB4702931.1"/>
    </source>
</evidence>
<evidence type="ECO:0000313" key="2">
    <source>
        <dbReference type="Proteomes" id="UP000542210"/>
    </source>
</evidence>